<keyword evidence="1" id="KW-0732">Signal</keyword>
<dbReference type="STRING" id="702114.A1355_15325"/>
<reference evidence="3" key="1">
    <citation type="submission" date="2016-03" db="EMBL/GenBank/DDBJ databases">
        <authorList>
            <person name="Heylen K."/>
            <person name="De Vos P."/>
            <person name="Vekeman B."/>
        </authorList>
    </citation>
    <scope>NUCLEOTIDE SEQUENCE [LARGE SCALE GENOMIC DNA]</scope>
    <source>
        <strain evidence="3">R-45383</strain>
    </source>
</reference>
<dbReference type="EMBL" id="LUUK01000226">
    <property type="protein sequence ID" value="OAI11863.1"/>
    <property type="molecule type" value="Genomic_DNA"/>
</dbReference>
<keyword evidence="3" id="KW-1185">Reference proteome</keyword>
<dbReference type="Proteomes" id="UP000077628">
    <property type="component" value="Unassembled WGS sequence"/>
</dbReference>
<protein>
    <submittedName>
        <fullName evidence="2">Uncharacterized protein</fullName>
    </submittedName>
</protein>
<evidence type="ECO:0000313" key="3">
    <source>
        <dbReference type="Proteomes" id="UP000077628"/>
    </source>
</evidence>
<feature type="signal peptide" evidence="1">
    <location>
        <begin position="1"/>
        <end position="22"/>
    </location>
</feature>
<sequence>MSTLRTLLFTGGLLLTAQAAQAREINVPVPMEYGLIRSVLVNQLYTGAGETARVWKDGKQCSFLDLSQPQIGGEDGLVKIENHVQAKIGTALGNKCMTIVEWSGILQTFQQPTLDSTGNVLSFPVTRTQAYDGNGQALNIDQLLSLIKKAAEPKLASLKIDLNRARPDIAKSLLPFISAEHSEDWHDAVNSLRFNQAKADAKGLLLGVGYTANDRKSDGIKSSPVLTETELAQWRQLWQNWQGSVEQAIERTKLTAADESAKATMREVLEKAGSAFEQGLTGEYVAENDPVRKFFNSSWDKLAPLLRLASTQLPGGENLRYVTLVAATDLMYELESIGSPLGLEVSSNGLRKLARSLIAQEFPKTKTKGKRKHQQ</sequence>
<dbReference type="AlphaFoldDB" id="A0A177N318"/>
<feature type="chain" id="PRO_5008068701" evidence="1">
    <location>
        <begin position="23"/>
        <end position="375"/>
    </location>
</feature>
<comment type="caution">
    <text evidence="2">The sequence shown here is derived from an EMBL/GenBank/DDBJ whole genome shotgun (WGS) entry which is preliminary data.</text>
</comment>
<dbReference type="OrthoDB" id="5289483at2"/>
<organism evidence="2 3">
    <name type="scientific">Methylomonas koyamae</name>
    <dbReference type="NCBI Taxonomy" id="702114"/>
    <lineage>
        <taxon>Bacteria</taxon>
        <taxon>Pseudomonadati</taxon>
        <taxon>Pseudomonadota</taxon>
        <taxon>Gammaproteobacteria</taxon>
        <taxon>Methylococcales</taxon>
        <taxon>Methylococcaceae</taxon>
        <taxon>Methylomonas</taxon>
    </lineage>
</organism>
<evidence type="ECO:0000313" key="2">
    <source>
        <dbReference type="EMBL" id="OAI11863.1"/>
    </source>
</evidence>
<proteinExistence type="predicted"/>
<dbReference type="RefSeq" id="WP_064031618.1">
    <property type="nucleotide sequence ID" value="NZ_LUUK01000226.1"/>
</dbReference>
<name>A0A177N318_9GAMM</name>
<accession>A0A177N318</accession>
<evidence type="ECO:0000256" key="1">
    <source>
        <dbReference type="SAM" id="SignalP"/>
    </source>
</evidence>
<gene>
    <name evidence="2" type="ORF">A1355_15325</name>
</gene>